<dbReference type="SUPFAM" id="SSF46785">
    <property type="entry name" value="Winged helix' DNA-binding domain"/>
    <property type="match status" value="1"/>
</dbReference>
<evidence type="ECO:0000259" key="1">
    <source>
        <dbReference type="Pfam" id="PF01978"/>
    </source>
</evidence>
<dbReference type="Proteomes" id="UP000177040">
    <property type="component" value="Unassembled WGS sequence"/>
</dbReference>
<dbReference type="PANTHER" id="PTHR34293:SF1">
    <property type="entry name" value="HTH-TYPE TRANSCRIPTIONAL REGULATOR TRMBL2"/>
    <property type="match status" value="1"/>
</dbReference>
<reference evidence="2 3" key="1">
    <citation type="journal article" date="2016" name="Nat. Commun.">
        <title>Thousands of microbial genomes shed light on interconnected biogeochemical processes in an aquifer system.</title>
        <authorList>
            <person name="Anantharaman K."/>
            <person name="Brown C.T."/>
            <person name="Hug L.A."/>
            <person name="Sharon I."/>
            <person name="Castelle C.J."/>
            <person name="Probst A.J."/>
            <person name="Thomas B.C."/>
            <person name="Singh A."/>
            <person name="Wilkins M.J."/>
            <person name="Karaoz U."/>
            <person name="Brodie E.L."/>
            <person name="Williams K.H."/>
            <person name="Hubbard S.S."/>
            <person name="Banfield J.F."/>
        </authorList>
    </citation>
    <scope>NUCLEOTIDE SEQUENCE [LARGE SCALE GENOMIC DNA]</scope>
</reference>
<dbReference type="InterPro" id="IPR036390">
    <property type="entry name" value="WH_DNA-bd_sf"/>
</dbReference>
<accession>A0A1F6N4J7</accession>
<dbReference type="InterPro" id="IPR051797">
    <property type="entry name" value="TrmB-like"/>
</dbReference>
<dbReference type="PANTHER" id="PTHR34293">
    <property type="entry name" value="HTH-TYPE TRANSCRIPTIONAL REGULATOR TRMBL2"/>
    <property type="match status" value="1"/>
</dbReference>
<evidence type="ECO:0000313" key="2">
    <source>
        <dbReference type="EMBL" id="OGH78794.1"/>
    </source>
</evidence>
<comment type="caution">
    <text evidence="2">The sequence shown here is derived from an EMBL/GenBank/DDBJ whole genome shotgun (WGS) entry which is preliminary data.</text>
</comment>
<dbReference type="Pfam" id="PF01978">
    <property type="entry name" value="TrmB"/>
    <property type="match status" value="1"/>
</dbReference>
<evidence type="ECO:0000313" key="3">
    <source>
        <dbReference type="Proteomes" id="UP000177040"/>
    </source>
</evidence>
<organism evidence="2 3">
    <name type="scientific">Candidatus Magasanikbacteria bacterium RIFCSPLOWO2_01_FULL_40_15</name>
    <dbReference type="NCBI Taxonomy" id="1798686"/>
    <lineage>
        <taxon>Bacteria</taxon>
        <taxon>Candidatus Magasanikiibacteriota</taxon>
    </lineage>
</organism>
<sequence length="246" mass="28434">MYSKIFEELGLTKNEAKLYETLLSTGDISVSQLSVKADIHRRSIYDALNRLTQKGLVSPIFQKGENRYQAVHPDKLLEVVKERENKLNLILPDLRKNYNKTLAEEAAYIYKGPEGFKNYVREVMRIREDAYSLGAKGLLYSLSPGLTKELWQLVKKYKIDFYTLYDPRVKKFLPEVIAKEGGKKKVLPPEYATSGVLDIFGDRVVTFANVEVGRVFDDTTIFVMVNRQLAESYKIWYKLIWDSVKD</sequence>
<protein>
    <recommendedName>
        <fullName evidence="1">Transcription regulator TrmB N-terminal domain-containing protein</fullName>
    </recommendedName>
</protein>
<dbReference type="Gene3D" id="1.10.10.10">
    <property type="entry name" value="Winged helix-like DNA-binding domain superfamily/Winged helix DNA-binding domain"/>
    <property type="match status" value="1"/>
</dbReference>
<dbReference type="AlphaFoldDB" id="A0A1F6N4J7"/>
<dbReference type="InterPro" id="IPR002831">
    <property type="entry name" value="Tscrpt_reg_TrmB_N"/>
</dbReference>
<feature type="domain" description="Transcription regulator TrmB N-terminal" evidence="1">
    <location>
        <begin position="7"/>
        <end position="73"/>
    </location>
</feature>
<dbReference type="EMBL" id="MFQH01000002">
    <property type="protein sequence ID" value="OGH78794.1"/>
    <property type="molecule type" value="Genomic_DNA"/>
</dbReference>
<gene>
    <name evidence="2" type="ORF">A2983_00425</name>
</gene>
<proteinExistence type="predicted"/>
<dbReference type="InterPro" id="IPR036388">
    <property type="entry name" value="WH-like_DNA-bd_sf"/>
</dbReference>
<name>A0A1F6N4J7_9BACT</name>